<dbReference type="PANTHER" id="PTHR31140:SF139">
    <property type="entry name" value="B3 DOMAIN-CONTAINING PROTEIN OS02G0455900-RELATED"/>
    <property type="match status" value="1"/>
</dbReference>
<evidence type="ECO:0000256" key="4">
    <source>
        <dbReference type="ARBA" id="ARBA00023242"/>
    </source>
</evidence>
<name>A0A9W6BP89_9CHLO</name>
<comment type="caution">
    <text evidence="7">The sequence shown here is derived from an EMBL/GenBank/DDBJ whole genome shotgun (WGS) entry which is preliminary data.</text>
</comment>
<dbReference type="Gene3D" id="2.40.330.10">
    <property type="entry name" value="DNA-binding pseudobarrel domain"/>
    <property type="match status" value="1"/>
</dbReference>
<evidence type="ECO:0000313" key="8">
    <source>
        <dbReference type="Proteomes" id="UP001165080"/>
    </source>
</evidence>
<keyword evidence="8" id="KW-1185">Reference proteome</keyword>
<organism evidence="7 8">
    <name type="scientific">Pleodorina starrii</name>
    <dbReference type="NCBI Taxonomy" id="330485"/>
    <lineage>
        <taxon>Eukaryota</taxon>
        <taxon>Viridiplantae</taxon>
        <taxon>Chlorophyta</taxon>
        <taxon>core chlorophytes</taxon>
        <taxon>Chlorophyceae</taxon>
        <taxon>CS clade</taxon>
        <taxon>Chlamydomonadales</taxon>
        <taxon>Volvocaceae</taxon>
        <taxon>Pleodorina</taxon>
    </lineage>
</organism>
<dbReference type="InterPro" id="IPR044800">
    <property type="entry name" value="LEC2-like"/>
</dbReference>
<evidence type="ECO:0000313" key="7">
    <source>
        <dbReference type="EMBL" id="GLC55385.1"/>
    </source>
</evidence>
<dbReference type="InterPro" id="IPR015300">
    <property type="entry name" value="DNA-bd_pseudobarrel_sf"/>
</dbReference>
<dbReference type="PANTHER" id="PTHR31140">
    <property type="entry name" value="B3 DOMAIN-CONTAINING TRANSCRIPTION FACTOR ABI3"/>
    <property type="match status" value="1"/>
</dbReference>
<dbReference type="CDD" id="cd10017">
    <property type="entry name" value="B3_DNA"/>
    <property type="match status" value="1"/>
</dbReference>
<dbReference type="PROSITE" id="PS50863">
    <property type="entry name" value="B3"/>
    <property type="match status" value="1"/>
</dbReference>
<dbReference type="Proteomes" id="UP001165080">
    <property type="component" value="Unassembled WGS sequence"/>
</dbReference>
<protein>
    <recommendedName>
        <fullName evidence="6">TF-B3 domain-containing protein</fullName>
    </recommendedName>
</protein>
<sequence>MEVTGQGVSSGLAGFTSEAAAAAAAQAVPPQVGPGLPVGPSPTALMSEPDQQQPASGTGPVVCKQEHGGASGSAALGPPSQIGHAPGVVPGDAPDTSDPEAVAAALGARMNVVGASIIFEKPLTASDVSGGGRVVVPKSVAEQYFPRLEQPSGVTISATDLDGRTYTFKWRFWVNNSSRMYLLEGAGELHKNYGLEVGDVMVFAQKPDGSLVVAGRVASKADLKKKAPAKRPVPAATFSGAAQGSRSREGRMARAAPRPLPSPSGADAAALHSGNVAAGVSPGGVAATAADGGAARARKRKLSAPVPSPADSRLRSRGDEGASLAVLDMEAPSDGIFRALVMQHAAPVPLGVVLARNNRWTATLEVAGEVYQAFFDTRDDAVEAVIAAGASP</sequence>
<dbReference type="SMART" id="SM01019">
    <property type="entry name" value="B3"/>
    <property type="match status" value="1"/>
</dbReference>
<reference evidence="7 8" key="1">
    <citation type="journal article" date="2023" name="Commun. Biol.">
        <title>Reorganization of the ancestral sex-determining regions during the evolution of trioecy in Pleodorina starrii.</title>
        <authorList>
            <person name="Takahashi K."/>
            <person name="Suzuki S."/>
            <person name="Kawai-Toyooka H."/>
            <person name="Yamamoto K."/>
            <person name="Hamaji T."/>
            <person name="Ootsuki R."/>
            <person name="Yamaguchi H."/>
            <person name="Kawachi M."/>
            <person name="Higashiyama T."/>
            <person name="Nozaki H."/>
        </authorList>
    </citation>
    <scope>NUCLEOTIDE SEQUENCE [LARGE SCALE GENOMIC DNA]</scope>
    <source>
        <strain evidence="7 8">NIES-4479</strain>
    </source>
</reference>
<keyword evidence="1" id="KW-0805">Transcription regulation</keyword>
<dbReference type="InterPro" id="IPR003340">
    <property type="entry name" value="B3_DNA-bd"/>
</dbReference>
<dbReference type="SUPFAM" id="SSF101936">
    <property type="entry name" value="DNA-binding pseudobarrel domain"/>
    <property type="match status" value="1"/>
</dbReference>
<keyword evidence="4" id="KW-0539">Nucleus</keyword>
<dbReference type="GO" id="GO:0003677">
    <property type="term" value="F:DNA binding"/>
    <property type="evidence" value="ECO:0007669"/>
    <property type="project" value="UniProtKB-KW"/>
</dbReference>
<gene>
    <name evidence="7" type="primary">PLEST007070</name>
    <name evidence="7" type="ORF">PLESTB_000981700</name>
</gene>
<evidence type="ECO:0000256" key="5">
    <source>
        <dbReference type="SAM" id="MobiDB-lite"/>
    </source>
</evidence>
<feature type="region of interest" description="Disordered" evidence="5">
    <location>
        <begin position="296"/>
        <end position="317"/>
    </location>
</feature>
<dbReference type="GO" id="GO:0003700">
    <property type="term" value="F:DNA-binding transcription factor activity"/>
    <property type="evidence" value="ECO:0007669"/>
    <property type="project" value="InterPro"/>
</dbReference>
<dbReference type="OrthoDB" id="757982at2759"/>
<keyword evidence="2" id="KW-0238">DNA-binding</keyword>
<keyword evidence="3" id="KW-0804">Transcription</keyword>
<dbReference type="AlphaFoldDB" id="A0A9W6BP89"/>
<proteinExistence type="predicted"/>
<feature type="domain" description="TF-B3" evidence="6">
    <location>
        <begin position="119"/>
        <end position="219"/>
    </location>
</feature>
<evidence type="ECO:0000256" key="3">
    <source>
        <dbReference type="ARBA" id="ARBA00023163"/>
    </source>
</evidence>
<evidence type="ECO:0000256" key="2">
    <source>
        <dbReference type="ARBA" id="ARBA00023125"/>
    </source>
</evidence>
<feature type="region of interest" description="Disordered" evidence="5">
    <location>
        <begin position="223"/>
        <end position="269"/>
    </location>
</feature>
<dbReference type="EMBL" id="BRXU01000013">
    <property type="protein sequence ID" value="GLC55385.1"/>
    <property type="molecule type" value="Genomic_DNA"/>
</dbReference>
<dbReference type="Pfam" id="PF02362">
    <property type="entry name" value="B3"/>
    <property type="match status" value="1"/>
</dbReference>
<accession>A0A9W6BP89</accession>
<evidence type="ECO:0000256" key="1">
    <source>
        <dbReference type="ARBA" id="ARBA00023015"/>
    </source>
</evidence>
<evidence type="ECO:0000259" key="6">
    <source>
        <dbReference type="PROSITE" id="PS50863"/>
    </source>
</evidence>
<feature type="region of interest" description="Disordered" evidence="5">
    <location>
        <begin position="32"/>
        <end position="98"/>
    </location>
</feature>